<keyword evidence="8" id="KW-1185">Reference proteome</keyword>
<dbReference type="PANTHER" id="PTHR14226:SF57">
    <property type="entry name" value="BLR7027 PROTEIN"/>
    <property type="match status" value="1"/>
</dbReference>
<accession>A0A7W9FYC8</accession>
<dbReference type="SUPFAM" id="SSF52151">
    <property type="entry name" value="FabD/lysophospholipase-like"/>
    <property type="match status" value="1"/>
</dbReference>
<evidence type="ECO:0000259" key="6">
    <source>
        <dbReference type="PROSITE" id="PS51635"/>
    </source>
</evidence>
<dbReference type="InterPro" id="IPR050301">
    <property type="entry name" value="NTE"/>
</dbReference>
<proteinExistence type="predicted"/>
<dbReference type="Gene3D" id="3.40.1090.10">
    <property type="entry name" value="Cytosolic phospholipase A2 catalytic domain"/>
    <property type="match status" value="2"/>
</dbReference>
<feature type="domain" description="PNPLA" evidence="6">
    <location>
        <begin position="6"/>
        <end position="199"/>
    </location>
</feature>
<dbReference type="InterPro" id="IPR002641">
    <property type="entry name" value="PNPLA_dom"/>
</dbReference>
<feature type="active site" description="Proton acceptor" evidence="4">
    <location>
        <position position="186"/>
    </location>
</feature>
<dbReference type="PROSITE" id="PS51635">
    <property type="entry name" value="PNPLA"/>
    <property type="match status" value="1"/>
</dbReference>
<dbReference type="Proteomes" id="UP000579153">
    <property type="component" value="Unassembled WGS sequence"/>
</dbReference>
<name>A0A7W9FYC8_9ACTN</name>
<evidence type="ECO:0000256" key="2">
    <source>
        <dbReference type="ARBA" id="ARBA00022963"/>
    </source>
</evidence>
<dbReference type="GO" id="GO:0016042">
    <property type="term" value="P:lipid catabolic process"/>
    <property type="evidence" value="ECO:0007669"/>
    <property type="project" value="UniProtKB-UniRule"/>
</dbReference>
<comment type="caution">
    <text evidence="7">The sequence shown here is derived from an EMBL/GenBank/DDBJ whole genome shotgun (WGS) entry which is preliminary data.</text>
</comment>
<feature type="region of interest" description="Disordered" evidence="5">
    <location>
        <begin position="262"/>
        <end position="282"/>
    </location>
</feature>
<keyword evidence="3 4" id="KW-0443">Lipid metabolism</keyword>
<reference evidence="7 8" key="1">
    <citation type="submission" date="2020-08" db="EMBL/GenBank/DDBJ databases">
        <title>Sequencing the genomes of 1000 actinobacteria strains.</title>
        <authorList>
            <person name="Klenk H.-P."/>
        </authorList>
    </citation>
    <scope>NUCLEOTIDE SEQUENCE [LARGE SCALE GENOMIC DNA]</scope>
    <source>
        <strain evidence="7 8">DSM 45507</strain>
    </source>
</reference>
<feature type="short sequence motif" description="DGA/G" evidence="4">
    <location>
        <begin position="186"/>
        <end position="188"/>
    </location>
</feature>
<dbReference type="PANTHER" id="PTHR14226">
    <property type="entry name" value="NEUROPATHY TARGET ESTERASE/SWISS CHEESE D.MELANOGASTER"/>
    <property type="match status" value="1"/>
</dbReference>
<evidence type="ECO:0000256" key="5">
    <source>
        <dbReference type="SAM" id="MobiDB-lite"/>
    </source>
</evidence>
<feature type="short sequence motif" description="GXSXG" evidence="4">
    <location>
        <begin position="41"/>
        <end position="45"/>
    </location>
</feature>
<sequence length="282" mass="29359">MTSRAVVLGGGGVLGIAWETGVLAGLAANGVDLREADLVVGTSAGALVGAQLACGLDPEHLYARQLEPPAGERRPKSSPLGLFRMVWNLSRSKTSQEFGARMGRIALAARTVPEAERRAQVARWLGDEVREWPDKRLVITAVDAESGEPADFDAGSGVDLVDAVCASTASPGVRPPATIGGRRYIDGGMRSPAGVSLAAGYDRVVVIAPITRGGGIMPGVEQQIAELGDGVRTALVTPDPRGWRQVVGSSMGNLLDPARRAPAAELGRSQPSAEEVAAVWRD</sequence>
<evidence type="ECO:0000313" key="8">
    <source>
        <dbReference type="Proteomes" id="UP000579153"/>
    </source>
</evidence>
<dbReference type="InterPro" id="IPR016035">
    <property type="entry name" value="Acyl_Trfase/lysoPLipase"/>
</dbReference>
<evidence type="ECO:0000313" key="7">
    <source>
        <dbReference type="EMBL" id="MBB5773820.1"/>
    </source>
</evidence>
<keyword evidence="2 4" id="KW-0442">Lipid degradation</keyword>
<dbReference type="AlphaFoldDB" id="A0A7W9FYC8"/>
<keyword evidence="1 4" id="KW-0378">Hydrolase</keyword>
<dbReference type="GO" id="GO:0016787">
    <property type="term" value="F:hydrolase activity"/>
    <property type="evidence" value="ECO:0007669"/>
    <property type="project" value="UniProtKB-UniRule"/>
</dbReference>
<evidence type="ECO:0000256" key="4">
    <source>
        <dbReference type="PROSITE-ProRule" id="PRU01161"/>
    </source>
</evidence>
<evidence type="ECO:0000256" key="3">
    <source>
        <dbReference type="ARBA" id="ARBA00023098"/>
    </source>
</evidence>
<protein>
    <submittedName>
        <fullName evidence="7">NTE family protein</fullName>
    </submittedName>
</protein>
<feature type="active site" description="Nucleophile" evidence="4">
    <location>
        <position position="43"/>
    </location>
</feature>
<gene>
    <name evidence="7" type="ORF">HD596_000576</name>
</gene>
<dbReference type="EMBL" id="JACHMB010000001">
    <property type="protein sequence ID" value="MBB5773820.1"/>
    <property type="molecule type" value="Genomic_DNA"/>
</dbReference>
<dbReference type="RefSeq" id="WP_185067743.1">
    <property type="nucleotide sequence ID" value="NZ_JACHMB010000001.1"/>
</dbReference>
<dbReference type="Pfam" id="PF01734">
    <property type="entry name" value="Patatin"/>
    <property type="match status" value="1"/>
</dbReference>
<organism evidence="7 8">
    <name type="scientific">Nonomuraea jabiensis</name>
    <dbReference type="NCBI Taxonomy" id="882448"/>
    <lineage>
        <taxon>Bacteria</taxon>
        <taxon>Bacillati</taxon>
        <taxon>Actinomycetota</taxon>
        <taxon>Actinomycetes</taxon>
        <taxon>Streptosporangiales</taxon>
        <taxon>Streptosporangiaceae</taxon>
        <taxon>Nonomuraea</taxon>
    </lineage>
</organism>
<evidence type="ECO:0000256" key="1">
    <source>
        <dbReference type="ARBA" id="ARBA00022801"/>
    </source>
</evidence>
<feature type="short sequence motif" description="GXGXXG" evidence="4">
    <location>
        <begin position="10"/>
        <end position="15"/>
    </location>
</feature>